<feature type="compositionally biased region" description="Polar residues" evidence="1">
    <location>
        <begin position="41"/>
        <end position="52"/>
    </location>
</feature>
<evidence type="ECO:0000256" key="1">
    <source>
        <dbReference type="SAM" id="MobiDB-lite"/>
    </source>
</evidence>
<dbReference type="AlphaFoldDB" id="A0A0C9YQS8"/>
<reference evidence="2 3" key="1">
    <citation type="submission" date="2014-04" db="EMBL/GenBank/DDBJ databases">
        <authorList>
            <consortium name="DOE Joint Genome Institute"/>
            <person name="Kuo A."/>
            <person name="Kohler A."/>
            <person name="Costa M.D."/>
            <person name="Nagy L.G."/>
            <person name="Floudas D."/>
            <person name="Copeland A."/>
            <person name="Barry K.W."/>
            <person name="Cichocki N."/>
            <person name="Veneault-Fourrey C."/>
            <person name="LaButti K."/>
            <person name="Lindquist E.A."/>
            <person name="Lipzen A."/>
            <person name="Lundell T."/>
            <person name="Morin E."/>
            <person name="Murat C."/>
            <person name="Sun H."/>
            <person name="Tunlid A."/>
            <person name="Henrissat B."/>
            <person name="Grigoriev I.V."/>
            <person name="Hibbett D.S."/>
            <person name="Martin F."/>
            <person name="Nordberg H.P."/>
            <person name="Cantor M.N."/>
            <person name="Hua S.X."/>
        </authorList>
    </citation>
    <scope>NUCLEOTIDE SEQUENCE [LARGE SCALE GENOMIC DNA]</scope>
    <source>
        <strain evidence="2 3">441</strain>
    </source>
</reference>
<protein>
    <recommendedName>
        <fullName evidence="4">G domain-containing protein</fullName>
    </recommendedName>
</protein>
<evidence type="ECO:0000313" key="3">
    <source>
        <dbReference type="Proteomes" id="UP000054018"/>
    </source>
</evidence>
<name>A0A0C9YQS8_9AGAM</name>
<feature type="region of interest" description="Disordered" evidence="1">
    <location>
        <begin position="37"/>
        <end position="68"/>
    </location>
</feature>
<proteinExistence type="predicted"/>
<evidence type="ECO:0008006" key="4">
    <source>
        <dbReference type="Google" id="ProtNLM"/>
    </source>
</evidence>
<organism evidence="2 3">
    <name type="scientific">Pisolithus microcarpus 441</name>
    <dbReference type="NCBI Taxonomy" id="765257"/>
    <lineage>
        <taxon>Eukaryota</taxon>
        <taxon>Fungi</taxon>
        <taxon>Dikarya</taxon>
        <taxon>Basidiomycota</taxon>
        <taxon>Agaricomycotina</taxon>
        <taxon>Agaricomycetes</taxon>
        <taxon>Agaricomycetidae</taxon>
        <taxon>Boletales</taxon>
        <taxon>Sclerodermatineae</taxon>
        <taxon>Pisolithaceae</taxon>
        <taxon>Pisolithus</taxon>
    </lineage>
</organism>
<accession>A0A0C9YQS8</accession>
<sequence length="198" mass="21590">MSPSQVKHLFAHFSGGKGRSLLRSPITRAIDEVDGEASSFGGASSTLGNTTDCEAYENDRRTPPPRSKWNLSTLLDKLRLYFNAPKMTPVSVSTMKRLGNIRPRHRQSKKLRLAKTVSSLRALTCPTGSGKTTYIDHAVGNPDAGCGLTSSTKEVRTVQCPDSDGVRNIVLVDTPGCNNSFMTDSHVLVEIAWWLITV</sequence>
<dbReference type="InterPro" id="IPR027417">
    <property type="entry name" value="P-loop_NTPase"/>
</dbReference>
<dbReference type="SUPFAM" id="SSF52540">
    <property type="entry name" value="P-loop containing nucleoside triphosphate hydrolases"/>
    <property type="match status" value="1"/>
</dbReference>
<dbReference type="OrthoDB" id="2700963at2759"/>
<dbReference type="HOGENOM" id="CLU_1378622_0_0_1"/>
<dbReference type="Proteomes" id="UP000054018">
    <property type="component" value="Unassembled WGS sequence"/>
</dbReference>
<keyword evidence="3" id="KW-1185">Reference proteome</keyword>
<dbReference type="EMBL" id="KN833865">
    <property type="protein sequence ID" value="KIK16169.1"/>
    <property type="molecule type" value="Genomic_DNA"/>
</dbReference>
<gene>
    <name evidence="2" type="ORF">PISMIDRAFT_275983</name>
</gene>
<dbReference type="STRING" id="765257.A0A0C9YQS8"/>
<evidence type="ECO:0000313" key="2">
    <source>
        <dbReference type="EMBL" id="KIK16169.1"/>
    </source>
</evidence>
<reference evidence="3" key="2">
    <citation type="submission" date="2015-01" db="EMBL/GenBank/DDBJ databases">
        <title>Evolutionary Origins and Diversification of the Mycorrhizal Mutualists.</title>
        <authorList>
            <consortium name="DOE Joint Genome Institute"/>
            <consortium name="Mycorrhizal Genomics Consortium"/>
            <person name="Kohler A."/>
            <person name="Kuo A."/>
            <person name="Nagy L.G."/>
            <person name="Floudas D."/>
            <person name="Copeland A."/>
            <person name="Barry K.W."/>
            <person name="Cichocki N."/>
            <person name="Veneault-Fourrey C."/>
            <person name="LaButti K."/>
            <person name="Lindquist E.A."/>
            <person name="Lipzen A."/>
            <person name="Lundell T."/>
            <person name="Morin E."/>
            <person name="Murat C."/>
            <person name="Riley R."/>
            <person name="Ohm R."/>
            <person name="Sun H."/>
            <person name="Tunlid A."/>
            <person name="Henrissat B."/>
            <person name="Grigoriev I.V."/>
            <person name="Hibbett D.S."/>
            <person name="Martin F."/>
        </authorList>
    </citation>
    <scope>NUCLEOTIDE SEQUENCE [LARGE SCALE GENOMIC DNA]</scope>
    <source>
        <strain evidence="3">441</strain>
    </source>
</reference>
<dbReference type="Gene3D" id="3.40.50.300">
    <property type="entry name" value="P-loop containing nucleotide triphosphate hydrolases"/>
    <property type="match status" value="1"/>
</dbReference>